<keyword evidence="1" id="KW-0732">Signal</keyword>
<evidence type="ECO:0000313" key="3">
    <source>
        <dbReference type="Proteomes" id="UP000651452"/>
    </source>
</evidence>
<name>A0A8H7MJZ7_9PLEO</name>
<comment type="caution">
    <text evidence="2">The sequence shown here is derived from an EMBL/GenBank/DDBJ whole genome shotgun (WGS) entry which is preliminary data.</text>
</comment>
<reference evidence="2" key="2">
    <citation type="submission" date="2020-09" db="EMBL/GenBank/DDBJ databases">
        <title>Reference genome assembly for Australian Ascochyta lentis isolate Al4.</title>
        <authorList>
            <person name="Lee R.C."/>
            <person name="Farfan-Caceres L.M."/>
            <person name="Debler J.W."/>
            <person name="Williams A.H."/>
            <person name="Henares B.M."/>
        </authorList>
    </citation>
    <scope>NUCLEOTIDE SEQUENCE</scope>
    <source>
        <strain evidence="2">Al4</strain>
    </source>
</reference>
<dbReference type="AlphaFoldDB" id="A0A8H7MJZ7"/>
<organism evidence="2 3">
    <name type="scientific">Ascochyta lentis</name>
    <dbReference type="NCBI Taxonomy" id="205686"/>
    <lineage>
        <taxon>Eukaryota</taxon>
        <taxon>Fungi</taxon>
        <taxon>Dikarya</taxon>
        <taxon>Ascomycota</taxon>
        <taxon>Pezizomycotina</taxon>
        <taxon>Dothideomycetes</taxon>
        <taxon>Pleosporomycetidae</taxon>
        <taxon>Pleosporales</taxon>
        <taxon>Pleosporineae</taxon>
        <taxon>Didymellaceae</taxon>
        <taxon>Ascochyta</taxon>
    </lineage>
</organism>
<dbReference type="EMBL" id="RZGK01000009">
    <property type="protein sequence ID" value="KAF9696487.1"/>
    <property type="molecule type" value="Genomic_DNA"/>
</dbReference>
<accession>A0A8H7MJZ7</accession>
<feature type="signal peptide" evidence="1">
    <location>
        <begin position="1"/>
        <end position="18"/>
    </location>
</feature>
<gene>
    <name evidence="2" type="ORF">EKO04_005407</name>
</gene>
<sequence>MLASTAVLVSLLWALVGADQVIRFRRDDTACRSGATWPEEFACLRAQNSLGRIIANIEIDKDTRRESLICRNFDKLPDSWPDDYFEADPNDVNVVCTSPRSILIDAIESIAGLDLVSIKGQIEACPKTSPNYHYCLCKWHVNTQHLRFMAKFFYQNDLWADMDFSCEKYLKKVGRGNIPHETIEDVPPEVVDDMPQEADDGPPLLNQTTYPDEMSTIPLARRGLAFKIVGGYPLYSNGQYGLPLPYQDTYYLYDERDAVKRCWIHPQLPVIASCTAWYLTASRTATAVYQERYRSPGCDEYRTLSSRGLHTDLRLIDPRVIIAILHTNIDANANISIWGILYETFPRRF</sequence>
<dbReference type="Proteomes" id="UP000651452">
    <property type="component" value="Unassembled WGS sequence"/>
</dbReference>
<feature type="chain" id="PRO_5034187832" evidence="1">
    <location>
        <begin position="19"/>
        <end position="349"/>
    </location>
</feature>
<proteinExistence type="predicted"/>
<evidence type="ECO:0000313" key="2">
    <source>
        <dbReference type="EMBL" id="KAF9696487.1"/>
    </source>
</evidence>
<dbReference type="OrthoDB" id="3793565at2759"/>
<reference evidence="2" key="1">
    <citation type="submission" date="2018-12" db="EMBL/GenBank/DDBJ databases">
        <authorList>
            <person name="Syme R.A."/>
            <person name="Farfan-Caceres L."/>
            <person name="Lichtenzveig J."/>
        </authorList>
    </citation>
    <scope>NUCLEOTIDE SEQUENCE</scope>
    <source>
        <strain evidence="2">Al4</strain>
    </source>
</reference>
<protein>
    <submittedName>
        <fullName evidence="2">Uncharacterized protein</fullName>
    </submittedName>
</protein>
<keyword evidence="3" id="KW-1185">Reference proteome</keyword>
<evidence type="ECO:0000256" key="1">
    <source>
        <dbReference type="SAM" id="SignalP"/>
    </source>
</evidence>